<dbReference type="SUPFAM" id="SSF81383">
    <property type="entry name" value="F-box domain"/>
    <property type="match status" value="1"/>
</dbReference>
<dbReference type="PANTHER" id="PTHR31672">
    <property type="entry name" value="BNACNNG10540D PROTEIN"/>
    <property type="match status" value="1"/>
</dbReference>
<dbReference type="InterPro" id="IPR036047">
    <property type="entry name" value="F-box-like_dom_sf"/>
</dbReference>
<dbReference type="Gene3D" id="2.120.10.80">
    <property type="entry name" value="Kelch-type beta propeller"/>
    <property type="match status" value="1"/>
</dbReference>
<evidence type="ECO:0000313" key="3">
    <source>
        <dbReference type="EMBL" id="OAE22146.1"/>
    </source>
</evidence>
<dbReference type="SUPFAM" id="SSF117281">
    <property type="entry name" value="Kelch motif"/>
    <property type="match status" value="1"/>
</dbReference>
<protein>
    <recommendedName>
        <fullName evidence="2">F-box domain-containing protein</fullName>
    </recommendedName>
</protein>
<dbReference type="InterPro" id="IPR050796">
    <property type="entry name" value="SCF_F-box_component"/>
</dbReference>
<dbReference type="EMBL" id="LVLJ01003272">
    <property type="protein sequence ID" value="OAE22146.1"/>
    <property type="molecule type" value="Genomic_DNA"/>
</dbReference>
<dbReference type="AlphaFoldDB" id="A0A176VQL7"/>
<organism evidence="3 4">
    <name type="scientific">Marchantia polymorpha subsp. ruderalis</name>
    <dbReference type="NCBI Taxonomy" id="1480154"/>
    <lineage>
        <taxon>Eukaryota</taxon>
        <taxon>Viridiplantae</taxon>
        <taxon>Streptophyta</taxon>
        <taxon>Embryophyta</taxon>
        <taxon>Marchantiophyta</taxon>
        <taxon>Marchantiopsida</taxon>
        <taxon>Marchantiidae</taxon>
        <taxon>Marchantiales</taxon>
        <taxon>Marchantiaceae</taxon>
        <taxon>Marchantia</taxon>
    </lineage>
</organism>
<proteinExistence type="predicted"/>
<dbReference type="InterPro" id="IPR001810">
    <property type="entry name" value="F-box_dom"/>
</dbReference>
<dbReference type="Pfam" id="PF00646">
    <property type="entry name" value="F-box"/>
    <property type="match status" value="1"/>
</dbReference>
<dbReference type="PANTHER" id="PTHR31672:SF2">
    <property type="entry name" value="F-BOX DOMAIN-CONTAINING PROTEIN"/>
    <property type="match status" value="1"/>
</dbReference>
<dbReference type="InterPro" id="IPR015915">
    <property type="entry name" value="Kelch-typ_b-propeller"/>
</dbReference>
<dbReference type="PROSITE" id="PS50181">
    <property type="entry name" value="FBOX"/>
    <property type="match status" value="1"/>
</dbReference>
<feature type="region of interest" description="Disordered" evidence="1">
    <location>
        <begin position="1"/>
        <end position="25"/>
    </location>
</feature>
<accession>A0A176VQL7</accession>
<evidence type="ECO:0000256" key="1">
    <source>
        <dbReference type="SAM" id="MobiDB-lite"/>
    </source>
</evidence>
<reference evidence="3" key="1">
    <citation type="submission" date="2016-03" db="EMBL/GenBank/DDBJ databases">
        <title>Mechanisms controlling the formation of the plant cell surface in tip-growing cells are functionally conserved among land plants.</title>
        <authorList>
            <person name="Honkanen S."/>
            <person name="Jones V.A."/>
            <person name="Morieri G."/>
            <person name="Champion C."/>
            <person name="Hetherington A.J."/>
            <person name="Kelly S."/>
            <person name="Saint-Marcoux D."/>
            <person name="Proust H."/>
            <person name="Prescott H."/>
            <person name="Dolan L."/>
        </authorList>
    </citation>
    <scope>NUCLEOTIDE SEQUENCE [LARGE SCALE GENOMIC DNA]</scope>
    <source>
        <tissue evidence="3">Whole gametophyte</tissue>
    </source>
</reference>
<comment type="caution">
    <text evidence="3">The sequence shown here is derived from an EMBL/GenBank/DDBJ whole genome shotgun (WGS) entry which is preliminary data.</text>
</comment>
<dbReference type="Proteomes" id="UP000077202">
    <property type="component" value="Unassembled WGS sequence"/>
</dbReference>
<evidence type="ECO:0000259" key="2">
    <source>
        <dbReference type="PROSITE" id="PS50181"/>
    </source>
</evidence>
<name>A0A176VQL7_MARPO</name>
<evidence type="ECO:0000313" key="4">
    <source>
        <dbReference type="Proteomes" id="UP000077202"/>
    </source>
</evidence>
<gene>
    <name evidence="3" type="ORF">AXG93_1175s1570</name>
</gene>
<keyword evidence="4" id="KW-1185">Reference proteome</keyword>
<feature type="compositionally biased region" description="Basic and acidic residues" evidence="1">
    <location>
        <begin position="1"/>
        <end position="17"/>
    </location>
</feature>
<sequence>MTNQDGRERDAKSRQVSEEADEMEFGRSPLPEELVEKIMSMLPFPAIIKARVLSKGWYAKFEQNEELGQSAFQRMVLQRSSSWEPFCPAFLKKDTSELIAYNRTSNSWRKMLSLAYLPGDFVRQDIIVEGSLICGTVVPESSARTLDHNLYVTNVLTKAYRVLPLRPNMTYVGCKHLLHRGADGYIVVVFSLDPHLMESGQYTFDAQVYNSKIHAWRTTKVTIENDFYLSPQCSAYLKDTLYIMSRHALGVLTSGQIGMLALNVEDMTWERCTLSFPSLNRPCTSVTLVLCGGQILVVLSLDVEPRPPWMNLCDEPYQFRIVYSNTQQSLVLMKVNLKTRQLSIVTQGPPEALCTGAVHNNPVTDGTYIYFGAKSSSSVVAYNVEKDEWSKIPSLCRAAGISRGFQWSAFPFRPGLNSFLQRLLIVFIVSVQPRSYPRSKDTRTDV</sequence>
<feature type="domain" description="F-box" evidence="2">
    <location>
        <begin position="24"/>
        <end position="75"/>
    </location>
</feature>